<evidence type="ECO:0000313" key="11">
    <source>
        <dbReference type="Proteomes" id="UP000235728"/>
    </source>
</evidence>
<keyword evidence="5 8" id="KW-1133">Transmembrane helix</keyword>
<feature type="transmembrane region" description="Helical" evidence="8">
    <location>
        <begin position="61"/>
        <end position="82"/>
    </location>
</feature>
<comment type="caution">
    <text evidence="10">The sequence shown here is derived from an EMBL/GenBank/DDBJ whole genome shotgun (WGS) entry which is preliminary data.</text>
</comment>
<evidence type="ECO:0000256" key="4">
    <source>
        <dbReference type="ARBA" id="ARBA00022970"/>
    </source>
</evidence>
<evidence type="ECO:0000256" key="1">
    <source>
        <dbReference type="ARBA" id="ARBA00004141"/>
    </source>
</evidence>
<dbReference type="AlphaFoldDB" id="A0A2N6N8U5"/>
<dbReference type="Proteomes" id="UP000235728">
    <property type="component" value="Unassembled WGS sequence"/>
</dbReference>
<dbReference type="InterPro" id="IPR004841">
    <property type="entry name" value="AA-permease/SLC12A_dom"/>
</dbReference>
<feature type="transmembrane region" description="Helical" evidence="8">
    <location>
        <begin position="236"/>
        <end position="257"/>
    </location>
</feature>
<dbReference type="InterPro" id="IPR004840">
    <property type="entry name" value="Amino_acid_permease_CS"/>
</dbReference>
<dbReference type="PROSITE" id="PS00218">
    <property type="entry name" value="AMINO_ACID_PERMEASE_1"/>
    <property type="match status" value="1"/>
</dbReference>
<feature type="transmembrane region" description="Helical" evidence="8">
    <location>
        <begin position="451"/>
        <end position="472"/>
    </location>
</feature>
<evidence type="ECO:0000256" key="7">
    <source>
        <dbReference type="SAM" id="MobiDB-lite"/>
    </source>
</evidence>
<dbReference type="FunFam" id="1.20.1740.10:FF:000001">
    <property type="entry name" value="Amino acid permease"/>
    <property type="match status" value="1"/>
</dbReference>
<name>A0A2N6N8U5_BEABA</name>
<protein>
    <submittedName>
        <fullName evidence="10">Putative amino-acid permease PB1C11.02</fullName>
    </submittedName>
</protein>
<feature type="transmembrane region" description="Helical" evidence="8">
    <location>
        <begin position="121"/>
        <end position="142"/>
    </location>
</feature>
<dbReference type="GO" id="GO:0016020">
    <property type="term" value="C:membrane"/>
    <property type="evidence" value="ECO:0007669"/>
    <property type="project" value="UniProtKB-SubCell"/>
</dbReference>
<keyword evidence="6 8" id="KW-0472">Membrane</keyword>
<keyword evidence="4" id="KW-0029">Amino-acid transport</keyword>
<gene>
    <name evidence="10" type="ORF">BM221_010434</name>
</gene>
<dbReference type="GO" id="GO:0015171">
    <property type="term" value="F:amino acid transmembrane transporter activity"/>
    <property type="evidence" value="ECO:0007669"/>
    <property type="project" value="TreeGrafter"/>
</dbReference>
<evidence type="ECO:0000313" key="10">
    <source>
        <dbReference type="EMBL" id="PMB63692.1"/>
    </source>
</evidence>
<feature type="transmembrane region" description="Helical" evidence="8">
    <location>
        <begin position="197"/>
        <end position="216"/>
    </location>
</feature>
<feature type="transmembrane region" description="Helical" evidence="8">
    <location>
        <begin position="162"/>
        <end position="185"/>
    </location>
</feature>
<feature type="domain" description="Amino acid permease/ SLC12A" evidence="9">
    <location>
        <begin position="61"/>
        <end position="511"/>
    </location>
</feature>
<keyword evidence="2" id="KW-0813">Transport</keyword>
<dbReference type="Gene3D" id="1.20.1740.10">
    <property type="entry name" value="Amino acid/polyamine transporter I"/>
    <property type="match status" value="1"/>
</dbReference>
<feature type="transmembrane region" description="Helical" evidence="8">
    <location>
        <begin position="335"/>
        <end position="360"/>
    </location>
</feature>
<feature type="transmembrane region" description="Helical" evidence="8">
    <location>
        <begin position="484"/>
        <end position="504"/>
    </location>
</feature>
<keyword evidence="3 8" id="KW-0812">Transmembrane</keyword>
<accession>A0A2N6N8U5</accession>
<feature type="compositionally biased region" description="Basic and acidic residues" evidence="7">
    <location>
        <begin position="15"/>
        <end position="30"/>
    </location>
</feature>
<feature type="region of interest" description="Disordered" evidence="7">
    <location>
        <begin position="1"/>
        <end position="30"/>
    </location>
</feature>
<feature type="compositionally biased region" description="Polar residues" evidence="7">
    <location>
        <begin position="1"/>
        <end position="10"/>
    </location>
</feature>
<dbReference type="PANTHER" id="PTHR43341:SF3">
    <property type="entry name" value="AMINO-ACID PERMEASE PB1C11.02-RELATED"/>
    <property type="match status" value="1"/>
</dbReference>
<sequence>MKSFTTTGADSSPPAEKDDSGKHGPDADIERLAHSGGDVSSIAEGHVQQDRLRRALSARQVQMIAIGGTIGTGLFLGTGKSLATGGPASMLICYAIVGAIVFVTMLSLGEMSAFIPVAGSFCTFASRFVDDAFGFALTWNYWFNDAVSTASDLVALQLLLDYWHTNFPGVAFSLIFWVVLIAANIITVRAYGELEYWLSLLKIITIIAFIFVGIAVNAGGNTARHYIGGENWHLPGAPFVGGIGGFASVFVTASFAYGGTESIAITAGETRNPSKNMPRVVKNVFWRILLFYILSILLIGLNVPYTSDGLENKDSRTSPFTLVFQMAGAQVAGGIINGVVITSVLSAGNHALFAGSRLLYTLAMQRHAPRVFARLNKGQVPWVSVLATSFVAGLCFGSSFIGAGQLWAWLQNIVGVSNQLSWISIGIASIRFRSGLEAQGKTHLLPFKNWTYPWGPWCSVILNSFLVLVQGWSSFKGGFHAVDFVSLYVELPVMLLMFLAWKFLKRTKFVKAEEMDLETDVYSPELDEEDEYSGPAWRSRSKKIRGRLDTELSGSCALDVLAIRSQRLVHSATRTAVLVNNLSAATGIQLSLEHAIELAPDGLEKVGALDTLDKIVGLALVLDHRAGLVREHTNLLVGLLTRHPRGTEAHDDGLGNHKRQLGLNVRGDALGIHNEPVGNVVEPDEDGIGQQKRLGNVDAADGGIVERALHPLVGVRGLETGRLAEELARQRVHALGAHRVALVRHGRGPNLRALKRLFNLLPVRQVTDVAGDFLRRRAQTRNGIGHEQVDLARVRLRGHVVAAGEAEFLAEQLVELVALGRVAVEDLEEGRLRAGGALGAAKLELVAGLLDVVQVEHQVLRPLGGALADGDELGGLQMSVGEGWLI</sequence>
<dbReference type="Pfam" id="PF00324">
    <property type="entry name" value="AA_permease"/>
    <property type="match status" value="1"/>
</dbReference>
<evidence type="ECO:0000256" key="6">
    <source>
        <dbReference type="ARBA" id="ARBA00023136"/>
    </source>
</evidence>
<evidence type="ECO:0000256" key="5">
    <source>
        <dbReference type="ARBA" id="ARBA00022989"/>
    </source>
</evidence>
<dbReference type="PANTHER" id="PTHR43341">
    <property type="entry name" value="AMINO ACID PERMEASE"/>
    <property type="match status" value="1"/>
</dbReference>
<proteinExistence type="predicted"/>
<dbReference type="EMBL" id="MRVG01000017">
    <property type="protein sequence ID" value="PMB63692.1"/>
    <property type="molecule type" value="Genomic_DNA"/>
</dbReference>
<evidence type="ECO:0000259" key="9">
    <source>
        <dbReference type="Pfam" id="PF00324"/>
    </source>
</evidence>
<organism evidence="10 11">
    <name type="scientific">Beauveria bassiana</name>
    <name type="common">White muscardine disease fungus</name>
    <name type="synonym">Tritirachium shiotae</name>
    <dbReference type="NCBI Taxonomy" id="176275"/>
    <lineage>
        <taxon>Eukaryota</taxon>
        <taxon>Fungi</taxon>
        <taxon>Dikarya</taxon>
        <taxon>Ascomycota</taxon>
        <taxon>Pezizomycotina</taxon>
        <taxon>Sordariomycetes</taxon>
        <taxon>Hypocreomycetidae</taxon>
        <taxon>Hypocreales</taxon>
        <taxon>Cordycipitaceae</taxon>
        <taxon>Beauveria</taxon>
    </lineage>
</organism>
<feature type="transmembrane region" description="Helical" evidence="8">
    <location>
        <begin position="380"/>
        <end position="403"/>
    </location>
</feature>
<evidence type="ECO:0000256" key="8">
    <source>
        <dbReference type="SAM" id="Phobius"/>
    </source>
</evidence>
<evidence type="ECO:0000256" key="2">
    <source>
        <dbReference type="ARBA" id="ARBA00022448"/>
    </source>
</evidence>
<feature type="transmembrane region" description="Helical" evidence="8">
    <location>
        <begin position="284"/>
        <end position="305"/>
    </location>
</feature>
<feature type="transmembrane region" description="Helical" evidence="8">
    <location>
        <begin position="88"/>
        <end position="109"/>
    </location>
</feature>
<reference evidence="10 11" key="1">
    <citation type="journal article" date="2016" name="Appl. Microbiol. Biotechnol.">
        <title>Characterization of T-DNA insertion mutants with decreased virulence in the entomopathogenic fungus Beauveria bassiana JEF-007.</title>
        <authorList>
            <person name="Kim S."/>
            <person name="Lee S.J."/>
            <person name="Nai Y.S."/>
            <person name="Yu J.S."/>
            <person name="Lee M.R."/>
            <person name="Yang Y.T."/>
            <person name="Kim J.S."/>
        </authorList>
    </citation>
    <scope>NUCLEOTIDE SEQUENCE [LARGE SCALE GENOMIC DNA]</scope>
    <source>
        <strain evidence="10 11">JEF-007</strain>
    </source>
</reference>
<comment type="subcellular location">
    <subcellularLocation>
        <location evidence="1">Membrane</location>
        <topology evidence="1">Multi-pass membrane protein</topology>
    </subcellularLocation>
</comment>
<dbReference type="InterPro" id="IPR050524">
    <property type="entry name" value="APC_YAT"/>
</dbReference>
<evidence type="ECO:0000256" key="3">
    <source>
        <dbReference type="ARBA" id="ARBA00022692"/>
    </source>
</evidence>